<dbReference type="AlphaFoldDB" id="A0A2U2J4X9"/>
<evidence type="ECO:0000313" key="2">
    <source>
        <dbReference type="Proteomes" id="UP000245916"/>
    </source>
</evidence>
<organism evidence="1 2">
    <name type="scientific">Allosphingosinicella humi</name>
    <dbReference type="NCBI Taxonomy" id="2068657"/>
    <lineage>
        <taxon>Bacteria</taxon>
        <taxon>Pseudomonadati</taxon>
        <taxon>Pseudomonadota</taxon>
        <taxon>Alphaproteobacteria</taxon>
        <taxon>Sphingomonadales</taxon>
        <taxon>Sphingomonadaceae</taxon>
        <taxon>Allosphingosinicella</taxon>
    </lineage>
</organism>
<dbReference type="EMBL" id="QFFF01000001">
    <property type="protein sequence ID" value="PWG03364.1"/>
    <property type="molecule type" value="Genomic_DNA"/>
</dbReference>
<protein>
    <submittedName>
        <fullName evidence="1">Uncharacterized protein</fullName>
    </submittedName>
</protein>
<keyword evidence="2" id="KW-1185">Reference proteome</keyword>
<dbReference type="RefSeq" id="WP_109271502.1">
    <property type="nucleotide sequence ID" value="NZ_QFFF01000001.1"/>
</dbReference>
<sequence length="233" mass="25511">MEEVAREKRIEELLNEIAEQRDTLAKLLMPAVDPAEISFTAKTPYKVACYRQGLLWRANELSRSGYASLARGDAIAGNVLARALVEVAAAMGHLHRLLQRQVEGGLEANFDETVMQLLLGSRNDEAMPQAVNVMAMLKGADKDAPGLLGQYEQLCEVAHPNWDGTCGAFSTVDREQILTHFGTETDRYKVRVLIGLHSVAGALAGVLHWQKKVSDLIPVITSLCEQDISSRSG</sequence>
<comment type="caution">
    <text evidence="1">The sequence shown here is derived from an EMBL/GenBank/DDBJ whole genome shotgun (WGS) entry which is preliminary data.</text>
</comment>
<accession>A0A2U2J4X9</accession>
<gene>
    <name evidence="1" type="ORF">DF286_11155</name>
</gene>
<name>A0A2U2J4X9_9SPHN</name>
<evidence type="ECO:0000313" key="1">
    <source>
        <dbReference type="EMBL" id="PWG03364.1"/>
    </source>
</evidence>
<dbReference type="OrthoDB" id="8453011at2"/>
<reference evidence="1 2" key="1">
    <citation type="submission" date="2018-05" db="EMBL/GenBank/DDBJ databases">
        <title>Genome of Sphingosinicella humi QZX222.</title>
        <authorList>
            <person name="Qiao Z."/>
            <person name="Wang G."/>
        </authorList>
    </citation>
    <scope>NUCLEOTIDE SEQUENCE [LARGE SCALE GENOMIC DNA]</scope>
    <source>
        <strain evidence="1 2">QZX222</strain>
    </source>
</reference>
<dbReference type="Proteomes" id="UP000245916">
    <property type="component" value="Unassembled WGS sequence"/>
</dbReference>
<proteinExistence type="predicted"/>